<reference evidence="6 7" key="1">
    <citation type="submission" date="2019-12" db="EMBL/GenBank/DDBJ databases">
        <title>Devosia maris sp. nov., isolated from the deep seawater.</title>
        <authorList>
            <person name="Liu Y."/>
        </authorList>
    </citation>
    <scope>NUCLEOTIDE SEQUENCE [LARGE SCALE GENOMIC DNA]</scope>
    <source>
        <strain evidence="6 7">L53-10-65</strain>
    </source>
</reference>
<dbReference type="PANTHER" id="PTHR30537">
    <property type="entry name" value="HTH-TYPE TRANSCRIPTIONAL REGULATOR"/>
    <property type="match status" value="1"/>
</dbReference>
<dbReference type="InterPro" id="IPR058163">
    <property type="entry name" value="LysR-type_TF_proteobact-type"/>
</dbReference>
<dbReference type="RefSeq" id="WP_116587933.1">
    <property type="nucleotide sequence ID" value="NZ_WQRF01000011.1"/>
</dbReference>
<evidence type="ECO:0000259" key="5">
    <source>
        <dbReference type="PROSITE" id="PS50931"/>
    </source>
</evidence>
<gene>
    <name evidence="6" type="ORF">GO014_17635</name>
</gene>
<dbReference type="EMBL" id="WQRF01000011">
    <property type="protein sequence ID" value="MVT00843.1"/>
    <property type="molecule type" value="Genomic_DNA"/>
</dbReference>
<dbReference type="Pfam" id="PF03466">
    <property type="entry name" value="LysR_substrate"/>
    <property type="match status" value="1"/>
</dbReference>
<keyword evidence="7" id="KW-1185">Reference proteome</keyword>
<comment type="similarity">
    <text evidence="1">Belongs to the LysR transcriptional regulatory family.</text>
</comment>
<comment type="caution">
    <text evidence="6">The sequence shown here is derived from an EMBL/GenBank/DDBJ whole genome shotgun (WGS) entry which is preliminary data.</text>
</comment>
<dbReference type="GO" id="GO:0006351">
    <property type="term" value="P:DNA-templated transcription"/>
    <property type="evidence" value="ECO:0007669"/>
    <property type="project" value="TreeGrafter"/>
</dbReference>
<evidence type="ECO:0000256" key="3">
    <source>
        <dbReference type="ARBA" id="ARBA00023125"/>
    </source>
</evidence>
<accession>A0A7X3FU73</accession>
<dbReference type="GO" id="GO:0003700">
    <property type="term" value="F:DNA-binding transcription factor activity"/>
    <property type="evidence" value="ECO:0007669"/>
    <property type="project" value="InterPro"/>
</dbReference>
<dbReference type="AlphaFoldDB" id="A0A7X3FU73"/>
<dbReference type="InterPro" id="IPR000847">
    <property type="entry name" value="LysR_HTH_N"/>
</dbReference>
<keyword evidence="4" id="KW-0804">Transcription</keyword>
<dbReference type="PROSITE" id="PS50931">
    <property type="entry name" value="HTH_LYSR"/>
    <property type="match status" value="1"/>
</dbReference>
<dbReference type="Pfam" id="PF00126">
    <property type="entry name" value="HTH_1"/>
    <property type="match status" value="1"/>
</dbReference>
<dbReference type="SUPFAM" id="SSF46785">
    <property type="entry name" value="Winged helix' DNA-binding domain"/>
    <property type="match status" value="1"/>
</dbReference>
<dbReference type="Gene3D" id="3.40.190.10">
    <property type="entry name" value="Periplasmic binding protein-like II"/>
    <property type="match status" value="2"/>
</dbReference>
<dbReference type="GO" id="GO:0043565">
    <property type="term" value="F:sequence-specific DNA binding"/>
    <property type="evidence" value="ECO:0007669"/>
    <property type="project" value="TreeGrafter"/>
</dbReference>
<evidence type="ECO:0000256" key="2">
    <source>
        <dbReference type="ARBA" id="ARBA00023015"/>
    </source>
</evidence>
<dbReference type="Gene3D" id="1.10.10.10">
    <property type="entry name" value="Winged helix-like DNA-binding domain superfamily/Winged helix DNA-binding domain"/>
    <property type="match status" value="1"/>
</dbReference>
<dbReference type="InterPro" id="IPR036388">
    <property type="entry name" value="WH-like_DNA-bd_sf"/>
</dbReference>
<organism evidence="6 7">
    <name type="scientific">Devosia marina</name>
    <dbReference type="NCBI Taxonomy" id="2683198"/>
    <lineage>
        <taxon>Bacteria</taxon>
        <taxon>Pseudomonadati</taxon>
        <taxon>Pseudomonadota</taxon>
        <taxon>Alphaproteobacteria</taxon>
        <taxon>Hyphomicrobiales</taxon>
        <taxon>Devosiaceae</taxon>
        <taxon>Devosia</taxon>
    </lineage>
</organism>
<evidence type="ECO:0000256" key="4">
    <source>
        <dbReference type="ARBA" id="ARBA00023163"/>
    </source>
</evidence>
<evidence type="ECO:0000313" key="7">
    <source>
        <dbReference type="Proteomes" id="UP000438106"/>
    </source>
</evidence>
<keyword evidence="3" id="KW-0238">DNA-binding</keyword>
<evidence type="ECO:0000313" key="6">
    <source>
        <dbReference type="EMBL" id="MVT00843.1"/>
    </source>
</evidence>
<dbReference type="PANTHER" id="PTHR30537:SF26">
    <property type="entry name" value="GLYCINE CLEAVAGE SYSTEM TRANSCRIPTIONAL ACTIVATOR"/>
    <property type="match status" value="1"/>
</dbReference>
<keyword evidence="2" id="KW-0805">Transcription regulation</keyword>
<dbReference type="InterPro" id="IPR005119">
    <property type="entry name" value="LysR_subst-bd"/>
</dbReference>
<protein>
    <submittedName>
        <fullName evidence="6">LysR family transcriptional regulator</fullName>
    </submittedName>
</protein>
<proteinExistence type="inferred from homology"/>
<dbReference type="SUPFAM" id="SSF53850">
    <property type="entry name" value="Periplasmic binding protein-like II"/>
    <property type="match status" value="1"/>
</dbReference>
<name>A0A7X3FU73_9HYPH</name>
<dbReference type="CDD" id="cd08432">
    <property type="entry name" value="PBP2_GcdR_TrpI_HvrB_AmpR_like"/>
    <property type="match status" value="1"/>
</dbReference>
<dbReference type="Proteomes" id="UP000438106">
    <property type="component" value="Unassembled WGS sequence"/>
</dbReference>
<evidence type="ECO:0000256" key="1">
    <source>
        <dbReference type="ARBA" id="ARBA00009437"/>
    </source>
</evidence>
<feature type="domain" description="HTH lysR-type" evidence="5">
    <location>
        <begin position="7"/>
        <end position="64"/>
    </location>
</feature>
<sequence>MANPFPIPLNALRAIEIVARRGALAPAAEELGVTIGAVSQHLRRAEDRLGMELFARTPQGIKPLPALVQVLPQLTGGFTQLQDGLASLTGAHEGVLNVTVGSVFASRWLIWRVNKFSALYPGLEVRLTVTGAMLDLSRPDIDCGVRYGDGTWPGVDVSLIGGQDYQPVCSPLIRDRVKSPADLAHVPVIADQTSMLDWPAWLTKAGLDPALPLNGPVYSDASLAFDAAISGQGILLAADMMTADAVSDGRLIRPFDLPVRGKRGYFLATAKGRREPKKLGFFRDWLAAEVPASVLGYVHQNVPNTATLAPFSK</sequence>
<dbReference type="InterPro" id="IPR036390">
    <property type="entry name" value="WH_DNA-bd_sf"/>
</dbReference>